<dbReference type="EMBL" id="JADFTS010000001">
    <property type="protein sequence ID" value="KAF9626528.1"/>
    <property type="molecule type" value="Genomic_DNA"/>
</dbReference>
<sequence>MHGDGQNALKLFNKMDKAGFQPNNITFIAVFTACSYSGVAAERLFELERHSGAYVLLSNMYAADGKYDDAKRIRKIMKDRGVEKTRGIQACFLKVRKILNSMATILVFDRRVKIRDAWQTFLAELSSLKRQKKSCKEYHIRVALLK</sequence>
<proteinExistence type="predicted"/>
<organism evidence="2 3">
    <name type="scientific">Coptis chinensis</name>
    <dbReference type="NCBI Taxonomy" id="261450"/>
    <lineage>
        <taxon>Eukaryota</taxon>
        <taxon>Viridiplantae</taxon>
        <taxon>Streptophyta</taxon>
        <taxon>Embryophyta</taxon>
        <taxon>Tracheophyta</taxon>
        <taxon>Spermatophyta</taxon>
        <taxon>Magnoliopsida</taxon>
        <taxon>Ranunculales</taxon>
        <taxon>Ranunculaceae</taxon>
        <taxon>Coptidoideae</taxon>
        <taxon>Coptis</taxon>
    </lineage>
</organism>
<evidence type="ECO:0000313" key="2">
    <source>
        <dbReference type="EMBL" id="KAF9626528.1"/>
    </source>
</evidence>
<dbReference type="InterPro" id="IPR002885">
    <property type="entry name" value="PPR_rpt"/>
</dbReference>
<dbReference type="InterPro" id="IPR011990">
    <property type="entry name" value="TPR-like_helical_dom_sf"/>
</dbReference>
<dbReference type="InterPro" id="IPR046848">
    <property type="entry name" value="E_motif"/>
</dbReference>
<evidence type="ECO:0000256" key="1">
    <source>
        <dbReference type="ARBA" id="ARBA00022737"/>
    </source>
</evidence>
<keyword evidence="3" id="KW-1185">Reference proteome</keyword>
<comment type="caution">
    <text evidence="2">The sequence shown here is derived from an EMBL/GenBank/DDBJ whole genome shotgun (WGS) entry which is preliminary data.</text>
</comment>
<reference evidence="2 3" key="1">
    <citation type="submission" date="2020-10" db="EMBL/GenBank/DDBJ databases">
        <title>The Coptis chinensis genome and diversification of protoberbering-type alkaloids.</title>
        <authorList>
            <person name="Wang B."/>
            <person name="Shu S."/>
            <person name="Song C."/>
            <person name="Liu Y."/>
        </authorList>
    </citation>
    <scope>NUCLEOTIDE SEQUENCE [LARGE SCALE GENOMIC DNA]</scope>
    <source>
        <strain evidence="2">HL-2020</strain>
        <tissue evidence="2">Leaf</tissue>
    </source>
</reference>
<dbReference type="OrthoDB" id="185373at2759"/>
<protein>
    <recommendedName>
        <fullName evidence="4">Pentatricopeptide repeat-containing protein</fullName>
    </recommendedName>
</protein>
<dbReference type="PANTHER" id="PTHR47926">
    <property type="entry name" value="PENTATRICOPEPTIDE REPEAT-CONTAINING PROTEIN"/>
    <property type="match status" value="1"/>
</dbReference>
<accession>A0A835MBI4</accession>
<dbReference type="PANTHER" id="PTHR47926:SF347">
    <property type="entry name" value="PENTATRICOPEPTIDE REPEAT-CONTAINING PROTEIN"/>
    <property type="match status" value="1"/>
</dbReference>
<dbReference type="Pfam" id="PF01535">
    <property type="entry name" value="PPR"/>
    <property type="match status" value="1"/>
</dbReference>
<dbReference type="GO" id="GO:0009451">
    <property type="term" value="P:RNA modification"/>
    <property type="evidence" value="ECO:0007669"/>
    <property type="project" value="InterPro"/>
</dbReference>
<dbReference type="GO" id="GO:0003723">
    <property type="term" value="F:RNA binding"/>
    <property type="evidence" value="ECO:0007669"/>
    <property type="project" value="InterPro"/>
</dbReference>
<keyword evidence="1" id="KW-0677">Repeat</keyword>
<evidence type="ECO:0008006" key="4">
    <source>
        <dbReference type="Google" id="ProtNLM"/>
    </source>
</evidence>
<dbReference type="Gene3D" id="1.25.40.10">
    <property type="entry name" value="Tetratricopeptide repeat domain"/>
    <property type="match status" value="1"/>
</dbReference>
<dbReference type="InterPro" id="IPR046960">
    <property type="entry name" value="PPR_At4g14850-like_plant"/>
</dbReference>
<dbReference type="Pfam" id="PF20431">
    <property type="entry name" value="E_motif"/>
    <property type="match status" value="1"/>
</dbReference>
<gene>
    <name evidence="2" type="ORF">IFM89_034462</name>
</gene>
<evidence type="ECO:0000313" key="3">
    <source>
        <dbReference type="Proteomes" id="UP000631114"/>
    </source>
</evidence>
<dbReference type="AlphaFoldDB" id="A0A835MBI4"/>
<dbReference type="Proteomes" id="UP000631114">
    <property type="component" value="Unassembled WGS sequence"/>
</dbReference>
<name>A0A835MBI4_9MAGN</name>